<dbReference type="PROSITE" id="PS51192">
    <property type="entry name" value="HELICASE_ATP_BIND_1"/>
    <property type="match status" value="1"/>
</dbReference>
<dbReference type="EMBL" id="JAKKPZ010000002">
    <property type="protein sequence ID" value="KAI1726341.1"/>
    <property type="molecule type" value="Genomic_DNA"/>
</dbReference>
<dbReference type="InterPro" id="IPR014001">
    <property type="entry name" value="Helicase_ATP-bd"/>
</dbReference>
<keyword evidence="12" id="KW-1185">Reference proteome</keyword>
<dbReference type="FunFam" id="3.40.50.300:FF:000447">
    <property type="entry name" value="helicase SKI2W isoform X2"/>
    <property type="match status" value="1"/>
</dbReference>
<dbReference type="GO" id="GO:0070478">
    <property type="term" value="P:nuclear-transcribed mRNA catabolic process, 3'-5' exonucleolytic nonsense-mediated decay"/>
    <property type="evidence" value="ECO:0007669"/>
    <property type="project" value="TreeGrafter"/>
</dbReference>
<dbReference type="InterPro" id="IPR050699">
    <property type="entry name" value="RNA-DNA_Helicase"/>
</dbReference>
<keyword evidence="5" id="KW-0347">Helicase</keyword>
<dbReference type="InterPro" id="IPR011545">
    <property type="entry name" value="DEAD/DEAH_box_helicase_dom"/>
</dbReference>
<dbReference type="GO" id="GO:0003724">
    <property type="term" value="F:RNA helicase activity"/>
    <property type="evidence" value="ECO:0007669"/>
    <property type="project" value="UniProtKB-EC"/>
</dbReference>
<dbReference type="PIRSF" id="PIRSF005198">
    <property type="entry name" value="Antiviral_helicase_SKI2"/>
    <property type="match status" value="1"/>
</dbReference>
<evidence type="ECO:0000256" key="6">
    <source>
        <dbReference type="ARBA" id="ARBA00022840"/>
    </source>
</evidence>
<dbReference type="SMART" id="SM00487">
    <property type="entry name" value="DEXDc"/>
    <property type="match status" value="1"/>
</dbReference>
<dbReference type="SMART" id="SM00490">
    <property type="entry name" value="HELICc"/>
    <property type="match status" value="1"/>
</dbReference>
<evidence type="ECO:0000313" key="11">
    <source>
        <dbReference type="EMBL" id="KAI1726341.1"/>
    </source>
</evidence>
<dbReference type="Pfam" id="PF00271">
    <property type="entry name" value="Helicase_C"/>
    <property type="match status" value="1"/>
</dbReference>
<dbReference type="GO" id="GO:0055087">
    <property type="term" value="C:Ski complex"/>
    <property type="evidence" value="ECO:0007669"/>
    <property type="project" value="TreeGrafter"/>
</dbReference>
<keyword evidence="6" id="KW-0067">ATP-binding</keyword>
<evidence type="ECO:0000256" key="4">
    <source>
        <dbReference type="ARBA" id="ARBA00022801"/>
    </source>
</evidence>
<organism evidence="11 12">
    <name type="scientific">Ditylenchus destructor</name>
    <dbReference type="NCBI Taxonomy" id="166010"/>
    <lineage>
        <taxon>Eukaryota</taxon>
        <taxon>Metazoa</taxon>
        <taxon>Ecdysozoa</taxon>
        <taxon>Nematoda</taxon>
        <taxon>Chromadorea</taxon>
        <taxon>Rhabditida</taxon>
        <taxon>Tylenchina</taxon>
        <taxon>Tylenchomorpha</taxon>
        <taxon>Sphaerularioidea</taxon>
        <taxon>Anguinidae</taxon>
        <taxon>Anguininae</taxon>
        <taxon>Ditylenchus</taxon>
    </lineage>
</organism>
<dbReference type="InterPro" id="IPR027417">
    <property type="entry name" value="P-loop_NTPase"/>
</dbReference>
<dbReference type="PANTHER" id="PTHR12131:SF1">
    <property type="entry name" value="ATP-DEPENDENT RNA HELICASE SUPV3L1, MITOCHONDRIAL-RELATED"/>
    <property type="match status" value="1"/>
</dbReference>
<evidence type="ECO:0000259" key="9">
    <source>
        <dbReference type="PROSITE" id="PS51192"/>
    </source>
</evidence>
<evidence type="ECO:0000313" key="12">
    <source>
        <dbReference type="Proteomes" id="UP001201812"/>
    </source>
</evidence>
<dbReference type="PANTHER" id="PTHR12131">
    <property type="entry name" value="ATP-DEPENDENT RNA AND DNA HELICASE"/>
    <property type="match status" value="1"/>
</dbReference>
<feature type="domain" description="Helicase ATP-binding" evidence="9">
    <location>
        <begin position="322"/>
        <end position="478"/>
    </location>
</feature>
<evidence type="ECO:0000256" key="8">
    <source>
        <dbReference type="ARBA" id="ARBA00047984"/>
    </source>
</evidence>
<dbReference type="GO" id="GO:0005524">
    <property type="term" value="F:ATP binding"/>
    <property type="evidence" value="ECO:0007669"/>
    <property type="project" value="UniProtKB-KW"/>
</dbReference>
<evidence type="ECO:0000256" key="3">
    <source>
        <dbReference type="ARBA" id="ARBA00022741"/>
    </source>
</evidence>
<dbReference type="Gene3D" id="1.10.3380.30">
    <property type="match status" value="2"/>
</dbReference>
<dbReference type="Pfam" id="PF00270">
    <property type="entry name" value="DEAD"/>
    <property type="match status" value="1"/>
</dbReference>
<name>A0AAD4NH97_9BILA</name>
<comment type="subcellular location">
    <subcellularLocation>
        <location evidence="1">Cytoplasm</location>
    </subcellularLocation>
</comment>
<dbReference type="SMART" id="SM01142">
    <property type="entry name" value="DSHCT"/>
    <property type="match status" value="1"/>
</dbReference>
<dbReference type="InterPro" id="IPR040801">
    <property type="entry name" value="Ski2_N"/>
</dbReference>
<protein>
    <submittedName>
        <fullName evidence="11">DSHCT domain-containing protein</fullName>
    </submittedName>
</protein>
<evidence type="ECO:0000259" key="10">
    <source>
        <dbReference type="PROSITE" id="PS51194"/>
    </source>
</evidence>
<dbReference type="Gene3D" id="3.40.50.300">
    <property type="entry name" value="P-loop containing nucleotide triphosphate hydrolases"/>
    <property type="match status" value="2"/>
</dbReference>
<dbReference type="FunFam" id="3.40.50.300:FF:000354">
    <property type="entry name" value="ATP-dependent RNA helicase SKI2"/>
    <property type="match status" value="1"/>
</dbReference>
<evidence type="ECO:0000256" key="7">
    <source>
        <dbReference type="ARBA" id="ARBA00022884"/>
    </source>
</evidence>
<dbReference type="AlphaFoldDB" id="A0AAD4NH97"/>
<dbReference type="InterPro" id="IPR001650">
    <property type="entry name" value="Helicase_C-like"/>
</dbReference>
<keyword evidence="4" id="KW-0378">Hydrolase</keyword>
<evidence type="ECO:0000256" key="1">
    <source>
        <dbReference type="ARBA" id="ARBA00004496"/>
    </source>
</evidence>
<evidence type="ECO:0000256" key="5">
    <source>
        <dbReference type="ARBA" id="ARBA00022806"/>
    </source>
</evidence>
<comment type="catalytic activity">
    <reaction evidence="8">
        <text>ATP + H2O = ADP + phosphate + H(+)</text>
        <dbReference type="Rhea" id="RHEA:13065"/>
        <dbReference type="ChEBI" id="CHEBI:15377"/>
        <dbReference type="ChEBI" id="CHEBI:15378"/>
        <dbReference type="ChEBI" id="CHEBI:30616"/>
        <dbReference type="ChEBI" id="CHEBI:43474"/>
        <dbReference type="ChEBI" id="CHEBI:456216"/>
        <dbReference type="EC" id="3.6.4.13"/>
    </reaction>
</comment>
<reference evidence="11" key="1">
    <citation type="submission" date="2022-01" db="EMBL/GenBank/DDBJ databases">
        <title>Genome Sequence Resource for Two Populations of Ditylenchus destructor, the Migratory Endoparasitic Phytonematode.</title>
        <authorList>
            <person name="Zhang H."/>
            <person name="Lin R."/>
            <person name="Xie B."/>
        </authorList>
    </citation>
    <scope>NUCLEOTIDE SEQUENCE</scope>
    <source>
        <strain evidence="11">BazhouSP</strain>
    </source>
</reference>
<keyword evidence="3" id="KW-0547">Nucleotide-binding</keyword>
<dbReference type="Pfam" id="PF17911">
    <property type="entry name" value="Ski2_N"/>
    <property type="match status" value="1"/>
</dbReference>
<sequence>MSEEIQKEAEKCFRHLAVDYLTKNVSEYDISETYRIENTEADPLTLANNIGVIERYPSHLQPIFSPDTGEILAFEERWLENDENEGNAQTSMSIRRAPDAKSFSKLLGNSSNVPFLPGGFDEEVEKIFRFSNKAEAKDEEEGKFLDFSDLLNIPPGFSGTVDVSVSGLKSANKIQPPSDYEKAKEVIELKLPVLDLDSVDIFDILDIVMNTSTEAVPERPAPSTIIRRDKIKSRPVEEKYETEPLLTVDDASTLEKAITSHVAQQKLPVQKKSFTKEKRPDNGIAFAQLMDVTKKVEKFEKLLPNMAKKYPFDLDPFQQQAVVSMEEGSSVFVAAHTSAGKTVVAEYAIALCKIHRTRVIYTSPIKALSNQKFRDFKMIFDEVGLVTGDIQLNTDAFCLIMTTEILRSMLYNGSEVIRELEWVIFDEVHYINDIERGHVWEEVLIMLPAHVKIVMLSATVPNCLEFADWVGRIKNRKISVIQTLKRPVPLEHHLYTGQDGKTRKNLFKIMDKDGEFSPYQFKLAAEAKKPAKSGTAKGSGGKRSGNFVGGNEKNVYINLIEHLKKRCDDTAQILKSIDLTTGKEKSEIHRFFTRCIERLKGTDRQLPQVLLMQELCMRGFACHHSGILPIIKEVVELLFQKGYVKILFATETFAMGVNMPARTVVFDTIEKFDGNQRRPLNPTEYVQMAGRAGRRGLDSTGTVIVLCKGIDMPDEPTLRNIIMGKPISLESKFRITYQMILNLLRVEQLRIEDMLQRSFYERTSLQLMVSRKEDIQRLNDEIAELPPIDCSTCMPSSGATILSYFQTLRLYISELPALWNELVKYDSGKLFVPGRVLIICHPPLGLAGKLAVVLNTSSKEGGEFRMTLFIAVDENFHGRALQMKKEFENKSDEDVKWLRETLFAEYLALHGIDGVARSSDSVHKSYYILEELTLDSVTAVCKQQIKSVDAVSIINEFEAQKRIYKKRSPNRMVTRLITDLDSFTQKWTSPSFSDSGKNSVPVYVIGQDIVRKELEISNRIRTFKDLREQLTAPVFNCCFCVSFIDHLRQTMNKIRLQEALDTLSYQTSTDGLLMSDEYKSRLCVLQASDYVDKNNMVDLKGKVACEINNQELLITELMLENKFNDLSCAEIAALLSPLSCQSGMGKRSNGNVNKKEDEVARAPADVIKKLRDDLSDVAQRIDKTQQQFRVGTSIFDELVFDLMEVAYQWASGVPFADITKLTDAQEGIIVRCIQRLDEVCKDVRNAARIIGNPALIEKMEETSAAIKRDIVFAASLYTTE</sequence>
<dbReference type="Proteomes" id="UP001201812">
    <property type="component" value="Unassembled WGS sequence"/>
</dbReference>
<accession>A0AAD4NH97</accession>
<evidence type="ECO:0000256" key="2">
    <source>
        <dbReference type="ARBA" id="ARBA00022490"/>
    </source>
</evidence>
<dbReference type="CDD" id="cd18795">
    <property type="entry name" value="SF2_C_Ski2"/>
    <property type="match status" value="1"/>
</dbReference>
<dbReference type="GO" id="GO:0003723">
    <property type="term" value="F:RNA binding"/>
    <property type="evidence" value="ECO:0007669"/>
    <property type="project" value="UniProtKB-KW"/>
</dbReference>
<dbReference type="GO" id="GO:0016787">
    <property type="term" value="F:hydrolase activity"/>
    <property type="evidence" value="ECO:0007669"/>
    <property type="project" value="UniProtKB-KW"/>
</dbReference>
<proteinExistence type="predicted"/>
<dbReference type="Pfam" id="PF08148">
    <property type="entry name" value="DSHCT"/>
    <property type="match status" value="1"/>
</dbReference>
<dbReference type="InterPro" id="IPR012961">
    <property type="entry name" value="Ski2/MTR4_C"/>
</dbReference>
<gene>
    <name evidence="11" type="ORF">DdX_03057</name>
</gene>
<comment type="caution">
    <text evidence="11">The sequence shown here is derived from an EMBL/GenBank/DDBJ whole genome shotgun (WGS) entry which is preliminary data.</text>
</comment>
<keyword evidence="7" id="KW-0694">RNA-binding</keyword>
<dbReference type="InterPro" id="IPR016438">
    <property type="entry name" value="SKI2-like"/>
</dbReference>
<keyword evidence="2" id="KW-0963">Cytoplasm</keyword>
<dbReference type="PROSITE" id="PS51194">
    <property type="entry name" value="HELICASE_CTER"/>
    <property type="match status" value="1"/>
</dbReference>
<feature type="domain" description="Helicase C-terminal" evidence="10">
    <location>
        <begin position="572"/>
        <end position="744"/>
    </location>
</feature>
<dbReference type="SUPFAM" id="SSF52540">
    <property type="entry name" value="P-loop containing nucleoside triphosphate hydrolases"/>
    <property type="match status" value="1"/>
</dbReference>